<dbReference type="PROSITE" id="PS51257">
    <property type="entry name" value="PROKAR_LIPOPROTEIN"/>
    <property type="match status" value="1"/>
</dbReference>
<evidence type="ECO:0000256" key="2">
    <source>
        <dbReference type="ARBA" id="ARBA00006275"/>
    </source>
</evidence>
<organism evidence="8 9">
    <name type="scientific">Chitinophaga barathri</name>
    <dbReference type="NCBI Taxonomy" id="1647451"/>
    <lineage>
        <taxon>Bacteria</taxon>
        <taxon>Pseudomonadati</taxon>
        <taxon>Bacteroidota</taxon>
        <taxon>Chitinophagia</taxon>
        <taxon>Chitinophagales</taxon>
        <taxon>Chitinophagaceae</taxon>
        <taxon>Chitinophaga</taxon>
    </lineage>
</organism>
<evidence type="ECO:0000256" key="5">
    <source>
        <dbReference type="ARBA" id="ARBA00023237"/>
    </source>
</evidence>
<dbReference type="Proteomes" id="UP000279089">
    <property type="component" value="Unassembled WGS sequence"/>
</dbReference>
<name>A0A3N4MDF7_9BACT</name>
<feature type="domain" description="RagB/SusD" evidence="6">
    <location>
        <begin position="356"/>
        <end position="526"/>
    </location>
</feature>
<dbReference type="InterPro" id="IPR011990">
    <property type="entry name" value="TPR-like_helical_dom_sf"/>
</dbReference>
<protein>
    <submittedName>
        <fullName evidence="8">RagB/SusD family nutrient uptake outer membrane protein</fullName>
    </submittedName>
</protein>
<comment type="subcellular location">
    <subcellularLocation>
        <location evidence="1">Cell outer membrane</location>
    </subcellularLocation>
</comment>
<gene>
    <name evidence="8" type="ORF">EG028_17795</name>
</gene>
<dbReference type="Pfam" id="PF14322">
    <property type="entry name" value="SusD-like_3"/>
    <property type="match status" value="1"/>
</dbReference>
<comment type="similarity">
    <text evidence="2">Belongs to the SusD family.</text>
</comment>
<evidence type="ECO:0000256" key="1">
    <source>
        <dbReference type="ARBA" id="ARBA00004442"/>
    </source>
</evidence>
<proteinExistence type="inferred from homology"/>
<evidence type="ECO:0000259" key="6">
    <source>
        <dbReference type="Pfam" id="PF07980"/>
    </source>
</evidence>
<dbReference type="InterPro" id="IPR033985">
    <property type="entry name" value="SusD-like_N"/>
</dbReference>
<evidence type="ECO:0000313" key="9">
    <source>
        <dbReference type="Proteomes" id="UP000279089"/>
    </source>
</evidence>
<dbReference type="AlphaFoldDB" id="A0A3N4MDF7"/>
<evidence type="ECO:0000313" key="8">
    <source>
        <dbReference type="EMBL" id="RPD39976.1"/>
    </source>
</evidence>
<feature type="domain" description="SusD-like N-terminal" evidence="7">
    <location>
        <begin position="22"/>
        <end position="218"/>
    </location>
</feature>
<dbReference type="RefSeq" id="WP_120517737.1">
    <property type="nucleotide sequence ID" value="NZ_QXZY01000010.1"/>
</dbReference>
<sequence length="527" mass="59212">MKKTIVLLITIIMLAGTSCKKFLATKPEDFTSPEQYYSTEKELNEALAGVYNALAADATYGLYLSLFLAHGSDEAFYKQSTTTANAMAYDHNTADTYVDAAWRDLYKGINRANYLLAGINRPVMDEAARNVIKGEALFLRAFMYFQLVSMWGDVPLLLEPTIDSRNTDNPRTPSKQVFEQVLSDMTAAKDLVNSYSVNGNPVHVSKTAIMGMLARVCLKMAGEPLKDESKYTDARAWADSVIQSGIHRLHIDYKQVFINETADLYDTQYNETLWEIEFYGNSASTLKMGGRFVNYASTLNRDNVAGYAYERIGATGTLYKMYAPGDLRRDWNIAPFSFRGSSGTEEVPKAATDIYSRSCGKWRRKYETVLPRSTDYGPTNFPVLRYSDVLLMFAEADNEINNGPSAAAYDAINLVRRRGYGKLLPDATNITEADLSGLGHEDFRKVLQQERARELAFEALRKHDLIRWGIFIPVMKAVGADHGQNAPTNLRYATRGYNNVAEKHNLLPIPSLEMSLNKAMEQNPLWK</sequence>
<dbReference type="CDD" id="cd08977">
    <property type="entry name" value="SusD"/>
    <property type="match status" value="1"/>
</dbReference>
<dbReference type="Pfam" id="PF07980">
    <property type="entry name" value="SusD_RagB"/>
    <property type="match status" value="1"/>
</dbReference>
<dbReference type="InterPro" id="IPR012944">
    <property type="entry name" value="SusD_RagB_dom"/>
</dbReference>
<accession>A0A3N4MDF7</accession>
<comment type="caution">
    <text evidence="8">The sequence shown here is derived from an EMBL/GenBank/DDBJ whole genome shotgun (WGS) entry which is preliminary data.</text>
</comment>
<reference evidence="9" key="1">
    <citation type="submission" date="2018-11" db="EMBL/GenBank/DDBJ databases">
        <title>Chitinophaga lutea sp.nov., isolate from arsenic contaminated soil.</title>
        <authorList>
            <person name="Zong Y."/>
        </authorList>
    </citation>
    <scope>NUCLEOTIDE SEQUENCE [LARGE SCALE GENOMIC DNA]</scope>
    <source>
        <strain evidence="9">YLT18</strain>
    </source>
</reference>
<keyword evidence="5" id="KW-0998">Cell outer membrane</keyword>
<dbReference type="GO" id="GO:0009279">
    <property type="term" value="C:cell outer membrane"/>
    <property type="evidence" value="ECO:0007669"/>
    <property type="project" value="UniProtKB-SubCell"/>
</dbReference>
<dbReference type="OrthoDB" id="5694214at2"/>
<evidence type="ECO:0000256" key="3">
    <source>
        <dbReference type="ARBA" id="ARBA00022729"/>
    </source>
</evidence>
<keyword evidence="3" id="KW-0732">Signal</keyword>
<dbReference type="Gene3D" id="1.25.40.390">
    <property type="match status" value="1"/>
</dbReference>
<dbReference type="EMBL" id="RMBX01000009">
    <property type="protein sequence ID" value="RPD39976.1"/>
    <property type="molecule type" value="Genomic_DNA"/>
</dbReference>
<dbReference type="SUPFAM" id="SSF48452">
    <property type="entry name" value="TPR-like"/>
    <property type="match status" value="1"/>
</dbReference>
<evidence type="ECO:0000259" key="7">
    <source>
        <dbReference type="Pfam" id="PF14322"/>
    </source>
</evidence>
<keyword evidence="4" id="KW-0472">Membrane</keyword>
<evidence type="ECO:0000256" key="4">
    <source>
        <dbReference type="ARBA" id="ARBA00023136"/>
    </source>
</evidence>
<keyword evidence="9" id="KW-1185">Reference proteome</keyword>